<dbReference type="InterPro" id="IPR057271">
    <property type="entry name" value="YagK_YfjJ_C"/>
</dbReference>
<organism evidence="2 3">
    <name type="scientific">Colwellia psychrerythraea (strain 34H / ATCC BAA-681)</name>
    <name type="common">Vibrio psychroerythus</name>
    <dbReference type="NCBI Taxonomy" id="167879"/>
    <lineage>
        <taxon>Bacteria</taxon>
        <taxon>Pseudomonadati</taxon>
        <taxon>Pseudomonadota</taxon>
        <taxon>Gammaproteobacteria</taxon>
        <taxon>Alteromonadales</taxon>
        <taxon>Colwelliaceae</taxon>
        <taxon>Colwellia</taxon>
    </lineage>
</organism>
<evidence type="ECO:0000313" key="3">
    <source>
        <dbReference type="Proteomes" id="UP000000547"/>
    </source>
</evidence>
<name>Q483L8_COLP3</name>
<dbReference type="EMBL" id="CP000083">
    <property type="protein sequence ID" value="AAZ25794.1"/>
    <property type="molecule type" value="Genomic_DNA"/>
</dbReference>
<sequence>MTSNHKLNQFKYKSHGYNIYSFKESGYNSKALNNIFKLCESMLFAYSKVFLFRIDFHVNEHSPNNQLVSNFLANYIKHLEKIYQCKASYICVREQNISAKQHYHLAFILSGHKVCYPDKITKDCASAWKRHSSGSVHFPKKCYYMIKRGDKRSINPCIYRLSYFVKNHSKNLNGTAKSYLMSRIKNAKLLPECDYLFVEPEVTLKNNQDRNNGLVNEGSEVDDSLTAIRRGQPKSNIAPVIVSDEFVQRYQIKALVNEIINEDFDITIIIFKPP</sequence>
<evidence type="ECO:0000259" key="1">
    <source>
        <dbReference type="Pfam" id="PF11726"/>
    </source>
</evidence>
<gene>
    <name evidence="2" type="ordered locus">CPS_2018</name>
</gene>
<dbReference type="Pfam" id="PF11726">
    <property type="entry name" value="YagK_YfjJ_C"/>
    <property type="match status" value="1"/>
</dbReference>
<accession>Q483L8</accession>
<dbReference type="RefSeq" id="WP_011042842.1">
    <property type="nucleotide sequence ID" value="NC_003910.7"/>
</dbReference>
<dbReference type="KEGG" id="cps:CPS_2018"/>
<proteinExistence type="predicted"/>
<feature type="domain" description="YagK/YfjJ C-terminal" evidence="1">
    <location>
        <begin position="45"/>
        <end position="179"/>
    </location>
</feature>
<dbReference type="HOGENOM" id="CLU_949523_0_0_6"/>
<reference evidence="2" key="1">
    <citation type="journal article" date="2005" name="Proc. Natl. Acad. Sci. U.S.A.">
        <title>The psychrophilic lifestyle as revealed by the genome sequence of Colwellia psychrerythraea 34H through genomic and proteomic analyses.</title>
        <authorList>
            <person name="Methe B.A."/>
            <person name="Nelson K.E."/>
            <person name="Deming J.W."/>
            <person name="Momen B."/>
            <person name="Melamud E."/>
            <person name="Zhang X."/>
            <person name="Moult J."/>
            <person name="Madupu R."/>
            <person name="Nelson W.C."/>
            <person name="Dodson R.J."/>
            <person name="Brinkac L.M."/>
            <person name="Daugherty S.C."/>
            <person name="Durkin A.S."/>
            <person name="DeBoy R.T."/>
            <person name="Kolonay J.F."/>
            <person name="Sullivan S.A."/>
            <person name="Zhou L."/>
            <person name="Davidsen T.M."/>
            <person name="Wu M."/>
            <person name="Huston A.L."/>
            <person name="Lewis M."/>
            <person name="Weaver B."/>
            <person name="Weidman J.F."/>
            <person name="Khouri H."/>
            <person name="Utterback T.R."/>
            <person name="Feldblyum T.V."/>
            <person name="Fraser C.M."/>
        </authorList>
    </citation>
    <scope>NUCLEOTIDE SEQUENCE [LARGE SCALE GENOMIC DNA]</scope>
    <source>
        <strain evidence="2">34H</strain>
    </source>
</reference>
<dbReference type="AlphaFoldDB" id="Q483L8"/>
<evidence type="ECO:0000313" key="2">
    <source>
        <dbReference type="EMBL" id="AAZ25794.1"/>
    </source>
</evidence>
<dbReference type="Proteomes" id="UP000000547">
    <property type="component" value="Chromosome"/>
</dbReference>
<protein>
    <recommendedName>
        <fullName evidence="1">YagK/YfjJ C-terminal domain-containing protein</fullName>
    </recommendedName>
</protein>